<proteinExistence type="predicted"/>
<dbReference type="AlphaFoldDB" id="A0AAE9XBB7"/>
<gene>
    <name evidence="2" type="ORF">NY151_08305</name>
</gene>
<feature type="chain" id="PRO_5042089110" evidence="1">
    <location>
        <begin position="22"/>
        <end position="60"/>
    </location>
</feature>
<dbReference type="PROSITE" id="PS51257">
    <property type="entry name" value="PROKAR_LIPOPROTEIN"/>
    <property type="match status" value="1"/>
</dbReference>
<name>A0AAE9XBB7_PORGN</name>
<organism evidence="2 3">
    <name type="scientific">Porphyromonas gingivalis</name>
    <name type="common">Bacteroides gingivalis</name>
    <dbReference type="NCBI Taxonomy" id="837"/>
    <lineage>
        <taxon>Bacteria</taxon>
        <taxon>Pseudomonadati</taxon>
        <taxon>Bacteroidota</taxon>
        <taxon>Bacteroidia</taxon>
        <taxon>Bacteroidales</taxon>
        <taxon>Porphyromonadaceae</taxon>
        <taxon>Porphyromonas</taxon>
    </lineage>
</organism>
<dbReference type="GeneID" id="94549651"/>
<feature type="signal peptide" evidence="1">
    <location>
        <begin position="1"/>
        <end position="21"/>
    </location>
</feature>
<reference evidence="2" key="1">
    <citation type="submission" date="2023-01" db="EMBL/GenBank/DDBJ databases">
        <title>Phages are important unrecognized players in the ecology of the oral pathogen Porphyromonas gingivalis.</title>
        <authorList>
            <person name="Matrishin C.B."/>
            <person name="Kauffman K.M."/>
        </authorList>
    </citation>
    <scope>NUCLEOTIDE SEQUENCE</scope>
    <source>
        <strain evidence="2">ATCC 49417</strain>
    </source>
</reference>
<dbReference type="RefSeq" id="WP_021678309.1">
    <property type="nucleotide sequence ID" value="NZ_CP116614.1"/>
</dbReference>
<sequence>MKRKIVALSAILLMSVGAAMAHPIQVTTSCGKIIYVESENYDNVDDLIHDVLLIDSVLCP</sequence>
<accession>A0AAE9XBB7</accession>
<protein>
    <submittedName>
        <fullName evidence="2">Uncharacterized protein</fullName>
    </submittedName>
</protein>
<keyword evidence="1" id="KW-0732">Signal</keyword>
<evidence type="ECO:0000256" key="1">
    <source>
        <dbReference type="SAM" id="SignalP"/>
    </source>
</evidence>
<evidence type="ECO:0000313" key="3">
    <source>
        <dbReference type="Proteomes" id="UP001179501"/>
    </source>
</evidence>
<dbReference type="Proteomes" id="UP001179501">
    <property type="component" value="Chromosome"/>
</dbReference>
<dbReference type="EMBL" id="CP116614">
    <property type="protein sequence ID" value="WCG02653.1"/>
    <property type="molecule type" value="Genomic_DNA"/>
</dbReference>
<evidence type="ECO:0000313" key="2">
    <source>
        <dbReference type="EMBL" id="WCG02653.1"/>
    </source>
</evidence>